<reference evidence="1" key="1">
    <citation type="submission" date="2020-07" db="EMBL/GenBank/DDBJ databases">
        <authorList>
            <person name="Nieuwenhuis M."/>
            <person name="Van De Peppel L.J.J."/>
        </authorList>
    </citation>
    <scope>NUCLEOTIDE SEQUENCE</scope>
    <source>
        <strain evidence="1">AP01</strain>
        <tissue evidence="1">Mycelium</tissue>
    </source>
</reference>
<proteinExistence type="predicted"/>
<name>A0A9P7FMR3_9AGAR</name>
<evidence type="ECO:0000313" key="2">
    <source>
        <dbReference type="Proteomes" id="UP000775547"/>
    </source>
</evidence>
<dbReference type="EMBL" id="JABCKV010005248">
    <property type="protein sequence ID" value="KAG5633469.1"/>
    <property type="molecule type" value="Genomic_DNA"/>
</dbReference>
<sequence length="77" mass="7520">MCGSSVSNPASPVVSSFAPTAADVKADVLSISGKLKILNAAISALPLSSGSLLNVLTIHADIGSLITASNKAAADVV</sequence>
<keyword evidence="2" id="KW-1185">Reference proteome</keyword>
<dbReference type="AlphaFoldDB" id="A0A9P7FMR3"/>
<reference evidence="1" key="2">
    <citation type="submission" date="2021-10" db="EMBL/GenBank/DDBJ databases">
        <title>Phylogenomics reveals ancestral predisposition of the termite-cultivated fungus Termitomyces towards a domesticated lifestyle.</title>
        <authorList>
            <person name="Auxier B."/>
            <person name="Grum-Grzhimaylo A."/>
            <person name="Cardenas M.E."/>
            <person name="Lodge J.D."/>
            <person name="Laessoe T."/>
            <person name="Pedersen O."/>
            <person name="Smith M.E."/>
            <person name="Kuyper T.W."/>
            <person name="Franco-Molano E.A."/>
            <person name="Baroni T.J."/>
            <person name="Aanen D.K."/>
        </authorList>
    </citation>
    <scope>NUCLEOTIDE SEQUENCE</scope>
    <source>
        <strain evidence="1">AP01</strain>
        <tissue evidence="1">Mycelium</tissue>
    </source>
</reference>
<organism evidence="1 2">
    <name type="scientific">Asterophora parasitica</name>
    <dbReference type="NCBI Taxonomy" id="117018"/>
    <lineage>
        <taxon>Eukaryota</taxon>
        <taxon>Fungi</taxon>
        <taxon>Dikarya</taxon>
        <taxon>Basidiomycota</taxon>
        <taxon>Agaricomycotina</taxon>
        <taxon>Agaricomycetes</taxon>
        <taxon>Agaricomycetidae</taxon>
        <taxon>Agaricales</taxon>
        <taxon>Tricholomatineae</taxon>
        <taxon>Lyophyllaceae</taxon>
        <taxon>Asterophora</taxon>
    </lineage>
</organism>
<evidence type="ECO:0000313" key="1">
    <source>
        <dbReference type="EMBL" id="KAG5633469.1"/>
    </source>
</evidence>
<accession>A0A9P7FMR3</accession>
<comment type="caution">
    <text evidence="1">The sequence shown here is derived from an EMBL/GenBank/DDBJ whole genome shotgun (WGS) entry which is preliminary data.</text>
</comment>
<feature type="non-terminal residue" evidence="1">
    <location>
        <position position="77"/>
    </location>
</feature>
<gene>
    <name evidence="1" type="ORF">DXG03_007309</name>
</gene>
<dbReference type="Proteomes" id="UP000775547">
    <property type="component" value="Unassembled WGS sequence"/>
</dbReference>
<protein>
    <submittedName>
        <fullName evidence="1">Uncharacterized protein</fullName>
    </submittedName>
</protein>